<dbReference type="PANTHER" id="PTHR47424">
    <property type="entry name" value="REGULATORY PROTEIN GAL4"/>
    <property type="match status" value="1"/>
</dbReference>
<evidence type="ECO:0000256" key="3">
    <source>
        <dbReference type="ARBA" id="ARBA00023242"/>
    </source>
</evidence>
<dbReference type="InterPro" id="IPR007219">
    <property type="entry name" value="XnlR_reg_dom"/>
</dbReference>
<accession>A0A9P9AHG2</accession>
<dbReference type="GO" id="GO:0000981">
    <property type="term" value="F:DNA-binding transcription factor activity, RNA polymerase II-specific"/>
    <property type="evidence" value="ECO:0007669"/>
    <property type="project" value="TreeGrafter"/>
</dbReference>
<protein>
    <submittedName>
        <fullName evidence="6">Fungal-specific transcription factor domain-containing protein</fullName>
    </submittedName>
</protein>
<dbReference type="PANTHER" id="PTHR47424:SF5">
    <property type="entry name" value="ZN(II)2CYS6 TRANSCRIPTION FACTOR (EUROFUNG)"/>
    <property type="match status" value="1"/>
</dbReference>
<evidence type="ECO:0000313" key="7">
    <source>
        <dbReference type="Proteomes" id="UP000777438"/>
    </source>
</evidence>
<dbReference type="GO" id="GO:0006351">
    <property type="term" value="P:DNA-templated transcription"/>
    <property type="evidence" value="ECO:0007669"/>
    <property type="project" value="InterPro"/>
</dbReference>
<keyword evidence="3" id="KW-0539">Nucleus</keyword>
<dbReference type="EMBL" id="JAGPYM010000088">
    <property type="protein sequence ID" value="KAH6867849.1"/>
    <property type="molecule type" value="Genomic_DNA"/>
</dbReference>
<evidence type="ECO:0000313" key="6">
    <source>
        <dbReference type="EMBL" id="KAH6867849.1"/>
    </source>
</evidence>
<dbReference type="GO" id="GO:0005634">
    <property type="term" value="C:nucleus"/>
    <property type="evidence" value="ECO:0007669"/>
    <property type="project" value="TreeGrafter"/>
</dbReference>
<gene>
    <name evidence="6" type="ORF">B0T10DRAFT_596313</name>
</gene>
<evidence type="ECO:0000256" key="1">
    <source>
        <dbReference type="ARBA" id="ARBA00023015"/>
    </source>
</evidence>
<feature type="region of interest" description="Disordered" evidence="4">
    <location>
        <begin position="90"/>
        <end position="132"/>
    </location>
</feature>
<dbReference type="AlphaFoldDB" id="A0A9P9AHG2"/>
<dbReference type="InterPro" id="IPR051127">
    <property type="entry name" value="Fungal_SecMet_Regulators"/>
</dbReference>
<feature type="region of interest" description="Disordered" evidence="4">
    <location>
        <begin position="178"/>
        <end position="199"/>
    </location>
</feature>
<organism evidence="6 7">
    <name type="scientific">Thelonectria olida</name>
    <dbReference type="NCBI Taxonomy" id="1576542"/>
    <lineage>
        <taxon>Eukaryota</taxon>
        <taxon>Fungi</taxon>
        <taxon>Dikarya</taxon>
        <taxon>Ascomycota</taxon>
        <taxon>Pezizomycotina</taxon>
        <taxon>Sordariomycetes</taxon>
        <taxon>Hypocreomycetidae</taxon>
        <taxon>Hypocreales</taxon>
        <taxon>Nectriaceae</taxon>
        <taxon>Thelonectria</taxon>
    </lineage>
</organism>
<sequence length="646" mass="72558">MGAILVQAVSTTKFPKHASIDNGADAKLQVGEKATHTLRRQAGVLQLLFPSYSLDHLVEKDRSELIRLIPLRASEDRPQETQIEALTITNAISPAVSRDAQDTHDSPEESDDGEPGEERHWEESAHNPAGIAASDDINAISLAGNRHRRSYLGITSVSAVLRVLFRLCPAAKHRTVEQSQTWPEVQPEEPSASTLPKTTFGARTASDSLREQRYVGFYFEHIHAITPLLHEESFRATFAAGENQTPAWLGLCNMVLTLGSIASGSDTAHIQYYNQARSFLDLDSLGSGNLETLQALCLLGGYYLHYRNSPNMAYAILGAAQRLAIALGLHRESPARHHHQDPDVSQRYAIRIETRRRTWWSLYCLDTWASMTLGRPTCGRWDSSTMNTLFPTALSPEDHFATSLRASCRFCHICNRIQHRFAQCTRINMSEAEALDRELQEWHDSLSPVLKDTINPPPRITAAAEFLRNRYHNARLMLSRCFLIYIAYEDPKRHVRSQVEERVTSLCRTIAAEAIDSIALHWVPNRIHVWNSAWYLFQACMVPLLSIAMESSSSAGNVESDSVVSWYASLNKGLEIFAEMKPWMRASDRAPDIVAVLFQAVSQGAEGTIRTPSVTDSLFGLADDQLTEMDWNMFFYDEDISQSFLR</sequence>
<keyword evidence="7" id="KW-1185">Reference proteome</keyword>
<name>A0A9P9AHG2_9HYPO</name>
<comment type="caution">
    <text evidence="6">The sequence shown here is derived from an EMBL/GenBank/DDBJ whole genome shotgun (WGS) entry which is preliminary data.</text>
</comment>
<keyword evidence="2" id="KW-0804">Transcription</keyword>
<dbReference type="GO" id="GO:0000978">
    <property type="term" value="F:RNA polymerase II cis-regulatory region sequence-specific DNA binding"/>
    <property type="evidence" value="ECO:0007669"/>
    <property type="project" value="TreeGrafter"/>
</dbReference>
<feature type="compositionally biased region" description="Basic and acidic residues" evidence="4">
    <location>
        <begin position="116"/>
        <end position="125"/>
    </location>
</feature>
<evidence type="ECO:0000259" key="5">
    <source>
        <dbReference type="SMART" id="SM00906"/>
    </source>
</evidence>
<keyword evidence="1" id="KW-0805">Transcription regulation</keyword>
<dbReference type="CDD" id="cd12148">
    <property type="entry name" value="fungal_TF_MHR"/>
    <property type="match status" value="1"/>
</dbReference>
<evidence type="ECO:0000256" key="4">
    <source>
        <dbReference type="SAM" id="MobiDB-lite"/>
    </source>
</evidence>
<dbReference type="Pfam" id="PF04082">
    <property type="entry name" value="Fungal_trans"/>
    <property type="match status" value="1"/>
</dbReference>
<dbReference type="SMART" id="SM00906">
    <property type="entry name" value="Fungal_trans"/>
    <property type="match status" value="1"/>
</dbReference>
<reference evidence="6 7" key="1">
    <citation type="journal article" date="2021" name="Nat. Commun.">
        <title>Genetic determinants of endophytism in the Arabidopsis root mycobiome.</title>
        <authorList>
            <person name="Mesny F."/>
            <person name="Miyauchi S."/>
            <person name="Thiergart T."/>
            <person name="Pickel B."/>
            <person name="Atanasova L."/>
            <person name="Karlsson M."/>
            <person name="Huettel B."/>
            <person name="Barry K.W."/>
            <person name="Haridas S."/>
            <person name="Chen C."/>
            <person name="Bauer D."/>
            <person name="Andreopoulos W."/>
            <person name="Pangilinan J."/>
            <person name="LaButti K."/>
            <person name="Riley R."/>
            <person name="Lipzen A."/>
            <person name="Clum A."/>
            <person name="Drula E."/>
            <person name="Henrissat B."/>
            <person name="Kohler A."/>
            <person name="Grigoriev I.V."/>
            <person name="Martin F.M."/>
            <person name="Hacquard S."/>
        </authorList>
    </citation>
    <scope>NUCLEOTIDE SEQUENCE [LARGE SCALE GENOMIC DNA]</scope>
    <source>
        <strain evidence="6 7">MPI-CAGE-CH-0241</strain>
    </source>
</reference>
<evidence type="ECO:0000256" key="2">
    <source>
        <dbReference type="ARBA" id="ARBA00023163"/>
    </source>
</evidence>
<dbReference type="Proteomes" id="UP000777438">
    <property type="component" value="Unassembled WGS sequence"/>
</dbReference>
<feature type="domain" description="Xylanolytic transcriptional activator regulatory" evidence="5">
    <location>
        <begin position="313"/>
        <end position="397"/>
    </location>
</feature>
<dbReference type="OrthoDB" id="3362851at2759"/>
<dbReference type="GO" id="GO:0008270">
    <property type="term" value="F:zinc ion binding"/>
    <property type="evidence" value="ECO:0007669"/>
    <property type="project" value="InterPro"/>
</dbReference>
<dbReference type="GO" id="GO:0000435">
    <property type="term" value="P:positive regulation of transcription from RNA polymerase II promoter by galactose"/>
    <property type="evidence" value="ECO:0007669"/>
    <property type="project" value="TreeGrafter"/>
</dbReference>
<proteinExistence type="predicted"/>